<dbReference type="InterPro" id="IPR037523">
    <property type="entry name" value="VOC_core"/>
</dbReference>
<evidence type="ECO:0000313" key="3">
    <source>
        <dbReference type="Proteomes" id="UP000194873"/>
    </source>
</evidence>
<dbReference type="InterPro" id="IPR004360">
    <property type="entry name" value="Glyas_Fos-R_dOase_dom"/>
</dbReference>
<dbReference type="Proteomes" id="UP000194873">
    <property type="component" value="Unassembled WGS sequence"/>
</dbReference>
<dbReference type="PANTHER" id="PTHR41294:SF1">
    <property type="entry name" value="CADMIUM-INDUCED PROTEIN CADI"/>
    <property type="match status" value="1"/>
</dbReference>
<proteinExistence type="predicted"/>
<evidence type="ECO:0000259" key="1">
    <source>
        <dbReference type="PROSITE" id="PS51819"/>
    </source>
</evidence>
<dbReference type="Pfam" id="PF00903">
    <property type="entry name" value="Glyoxalase"/>
    <property type="match status" value="1"/>
</dbReference>
<comment type="caution">
    <text evidence="2">The sequence shown here is derived from an EMBL/GenBank/DDBJ whole genome shotgun (WGS) entry which is preliminary data.</text>
</comment>
<dbReference type="Gene3D" id="3.10.180.10">
    <property type="entry name" value="2,3-Dihydroxybiphenyl 1,2-Dioxygenase, domain 1"/>
    <property type="match status" value="1"/>
</dbReference>
<dbReference type="InterPro" id="IPR049789">
    <property type="entry name" value="ArsI/CadI-like"/>
</dbReference>
<dbReference type="GO" id="GO:0046686">
    <property type="term" value="P:response to cadmium ion"/>
    <property type="evidence" value="ECO:0007669"/>
    <property type="project" value="TreeGrafter"/>
</dbReference>
<dbReference type="EMBL" id="MTSE01000008">
    <property type="protein sequence ID" value="OUJ72948.1"/>
    <property type="molecule type" value="Genomic_DNA"/>
</dbReference>
<gene>
    <name evidence="2" type="ORF">BXP70_16765</name>
</gene>
<feature type="domain" description="VOC" evidence="1">
    <location>
        <begin position="1"/>
        <end position="115"/>
    </location>
</feature>
<dbReference type="PANTHER" id="PTHR41294">
    <property type="entry name" value="CADMIUM-INDUCED PROTEIN CADI"/>
    <property type="match status" value="1"/>
</dbReference>
<dbReference type="NCBIfam" id="NF041414">
    <property type="entry name" value="ArsI_CadI_VOC"/>
    <property type="match status" value="1"/>
</dbReference>
<sequence length="178" mass="19524">MHVSLYVSDLTATVNFYTAFFGQPAAKIRRGYAKYVLDEPSLIISFVENSARVASNFGHLGFQVETLEQLNQRLAVARKAGLVQREEMGTACCYAKQDKFWVNDPDGVEWEVYYFHEDAEFNDPRYEAEYQQASSQCCIAPAAQEASAEVLTTAPMAFTLATTSAESGPACSPGGGCC</sequence>
<accession>A0A243WDP2</accession>
<dbReference type="SUPFAM" id="SSF54593">
    <property type="entry name" value="Glyoxalase/Bleomycin resistance protein/Dihydroxybiphenyl dioxygenase"/>
    <property type="match status" value="1"/>
</dbReference>
<reference evidence="2 3" key="1">
    <citation type="submission" date="2017-01" db="EMBL/GenBank/DDBJ databases">
        <title>A new Hymenobacter.</title>
        <authorList>
            <person name="Liang Y."/>
            <person name="Feng F."/>
        </authorList>
    </citation>
    <scope>NUCLEOTIDE SEQUENCE [LARGE SCALE GENOMIC DNA]</scope>
    <source>
        <strain evidence="2">MIMBbqt21</strain>
    </source>
</reference>
<name>A0A243WDP2_9BACT</name>
<keyword evidence="3" id="KW-1185">Reference proteome</keyword>
<evidence type="ECO:0000313" key="2">
    <source>
        <dbReference type="EMBL" id="OUJ72948.1"/>
    </source>
</evidence>
<organism evidence="2 3">
    <name type="scientific">Hymenobacter crusticola</name>
    <dbReference type="NCBI Taxonomy" id="1770526"/>
    <lineage>
        <taxon>Bacteria</taxon>
        <taxon>Pseudomonadati</taxon>
        <taxon>Bacteroidota</taxon>
        <taxon>Cytophagia</taxon>
        <taxon>Cytophagales</taxon>
        <taxon>Hymenobacteraceae</taxon>
        <taxon>Hymenobacter</taxon>
    </lineage>
</organism>
<protein>
    <recommendedName>
        <fullName evidence="1">VOC domain-containing protein</fullName>
    </recommendedName>
</protein>
<dbReference type="InterPro" id="IPR029068">
    <property type="entry name" value="Glyas_Bleomycin-R_OHBP_Dase"/>
</dbReference>
<dbReference type="InterPro" id="IPR052393">
    <property type="entry name" value="Cadmium-induced_rsp"/>
</dbReference>
<dbReference type="PROSITE" id="PS51819">
    <property type="entry name" value="VOC"/>
    <property type="match status" value="1"/>
</dbReference>
<dbReference type="AlphaFoldDB" id="A0A243WDP2"/>